<dbReference type="InterPro" id="IPR058031">
    <property type="entry name" value="AAA_lid_NorR"/>
</dbReference>
<dbReference type="InterPro" id="IPR025943">
    <property type="entry name" value="Sigma_54_int_dom_ATP-bd_2"/>
</dbReference>
<dbReference type="GO" id="GO:0006355">
    <property type="term" value="P:regulation of DNA-templated transcription"/>
    <property type="evidence" value="ECO:0007669"/>
    <property type="project" value="InterPro"/>
</dbReference>
<evidence type="ECO:0000313" key="8">
    <source>
        <dbReference type="EMBL" id="KOA18688.1"/>
    </source>
</evidence>
<dbReference type="AlphaFoldDB" id="A0A0L6Z7C1"/>
<dbReference type="Gene3D" id="1.10.8.60">
    <property type="match status" value="1"/>
</dbReference>
<dbReference type="Pfam" id="PF02954">
    <property type="entry name" value="HTH_8"/>
    <property type="match status" value="1"/>
</dbReference>
<dbReference type="InterPro" id="IPR027417">
    <property type="entry name" value="P-loop_NTPase"/>
</dbReference>
<evidence type="ECO:0000259" key="6">
    <source>
        <dbReference type="PROSITE" id="PS50045"/>
    </source>
</evidence>
<dbReference type="EMBL" id="LHUR01000036">
    <property type="protein sequence ID" value="KOA18688.1"/>
    <property type="molecule type" value="Genomic_DNA"/>
</dbReference>
<dbReference type="PROSITE" id="PS50045">
    <property type="entry name" value="SIGMA54_INTERACT_4"/>
    <property type="match status" value="1"/>
</dbReference>
<dbReference type="GO" id="GO:0043565">
    <property type="term" value="F:sequence-specific DNA binding"/>
    <property type="evidence" value="ECO:0007669"/>
    <property type="project" value="InterPro"/>
</dbReference>
<proteinExistence type="predicted"/>
<dbReference type="STRING" id="36844.SAMN04488501_110109"/>
<evidence type="ECO:0000313" key="9">
    <source>
        <dbReference type="Proteomes" id="UP000037043"/>
    </source>
</evidence>
<dbReference type="Gene3D" id="3.30.450.20">
    <property type="entry name" value="PAS domain"/>
    <property type="match status" value="1"/>
</dbReference>
<sequence>MNKLVQLSHERCISKGIVQDNPFSSKIIEGEELKQVLDINKELIQIAAPFMNHLYDFVKGSGFFSLLCDSEGCILNSIGDENILSEAEKLKMIKGAYMDEIHIGTNAMSVAISEKVPVQISGEEHFISVYHKWTCCAAPIRDSFGSTIGIIDLTGYVGNVHKHTLGMVVAAANAIEKMLQINKYNKMLQLSNKRLETTFHSISSGILTCDMMGNIISMNKQVIRILGYSELDIRKMKIYDFIENWSDIESRIDDNVNVINEDTYIKGRWNKLQYTLTIYPIYDSSMKLHEITLLINELKFSRKIAGKILGGQAVYTFDEVIGKNKNLMQTIDYAKKIASSRSTVLITGESGTGKEVFAQAIHNYSNRKNEAFIALNCGAIPRTLIESELFGYEDGSFTGAKKGGNAGKFEIAEGGTIFLDEIGEMPIDMQTKLLRVIEEGKITRIGSSKTIPIDVRIIAATNKDLKKEIERGNFRKDLYYRLHVLPIYLPPLRERKDDIEELINYYMKKTSEKLNKKEIKLTEEHMRYLIEYDWPGNVRELENVVELMINSEEIRLEFSEKTIRIQETYDSFTPDLSLDAIEKQHIMRIINDSKGNLTLAAKVLNIGRNTLYRKMEKYHLDRSIIERSSEIERGLE</sequence>
<dbReference type="GO" id="GO:0005524">
    <property type="term" value="F:ATP binding"/>
    <property type="evidence" value="ECO:0007669"/>
    <property type="project" value="UniProtKB-KW"/>
</dbReference>
<dbReference type="InterPro" id="IPR009057">
    <property type="entry name" value="Homeodomain-like_sf"/>
</dbReference>
<evidence type="ECO:0000256" key="2">
    <source>
        <dbReference type="ARBA" id="ARBA00022840"/>
    </source>
</evidence>
<dbReference type="Pfam" id="PF13188">
    <property type="entry name" value="PAS_8"/>
    <property type="match status" value="1"/>
</dbReference>
<feature type="domain" description="Sigma-54 factor interaction" evidence="6">
    <location>
        <begin position="320"/>
        <end position="550"/>
    </location>
</feature>
<comment type="caution">
    <text evidence="8">The sequence shown here is derived from an EMBL/GenBank/DDBJ whole genome shotgun (WGS) entry which is preliminary data.</text>
</comment>
<keyword evidence="4" id="KW-0238">DNA-binding</keyword>
<dbReference type="Pfam" id="PF25601">
    <property type="entry name" value="AAA_lid_14"/>
    <property type="match status" value="1"/>
</dbReference>
<dbReference type="InterPro" id="IPR025944">
    <property type="entry name" value="Sigma_54_int_dom_CS"/>
</dbReference>
<keyword evidence="9" id="KW-1185">Reference proteome</keyword>
<evidence type="ECO:0000256" key="4">
    <source>
        <dbReference type="ARBA" id="ARBA00023125"/>
    </source>
</evidence>
<keyword evidence="2" id="KW-0067">ATP-binding</keyword>
<dbReference type="PROSITE" id="PS00676">
    <property type="entry name" value="SIGMA54_INTERACT_2"/>
    <property type="match status" value="1"/>
</dbReference>
<dbReference type="SMART" id="SM00091">
    <property type="entry name" value="PAS"/>
    <property type="match status" value="1"/>
</dbReference>
<reference evidence="9" key="1">
    <citation type="submission" date="2015-08" db="EMBL/GenBank/DDBJ databases">
        <title>Genome sequence of the strict anaerobe Clostridium homopropionicum LuHBu1 (DSM 5847T).</title>
        <authorList>
            <person name="Poehlein A."/>
            <person name="Beck M."/>
            <person name="Schiel-Bengelsdorf B."/>
            <person name="Bengelsdorf F.R."/>
            <person name="Daniel R."/>
            <person name="Duerre P."/>
        </authorList>
    </citation>
    <scope>NUCLEOTIDE SEQUENCE [LARGE SCALE GENOMIC DNA]</scope>
    <source>
        <strain evidence="9">DSM 5847</strain>
    </source>
</reference>
<dbReference type="FunFam" id="3.40.50.300:FF:000006">
    <property type="entry name" value="DNA-binding transcriptional regulator NtrC"/>
    <property type="match status" value="1"/>
</dbReference>
<dbReference type="PROSITE" id="PS50112">
    <property type="entry name" value="PAS"/>
    <property type="match status" value="1"/>
</dbReference>
<dbReference type="PROSITE" id="PS00688">
    <property type="entry name" value="SIGMA54_INTERACT_3"/>
    <property type="match status" value="1"/>
</dbReference>
<dbReference type="InterPro" id="IPR035965">
    <property type="entry name" value="PAS-like_dom_sf"/>
</dbReference>
<dbReference type="SUPFAM" id="SSF55785">
    <property type="entry name" value="PYP-like sensor domain (PAS domain)"/>
    <property type="match status" value="1"/>
</dbReference>
<dbReference type="SMART" id="SM00382">
    <property type="entry name" value="AAA"/>
    <property type="match status" value="1"/>
</dbReference>
<evidence type="ECO:0000256" key="1">
    <source>
        <dbReference type="ARBA" id="ARBA00022741"/>
    </source>
</evidence>
<dbReference type="PROSITE" id="PS00675">
    <property type="entry name" value="SIGMA54_INTERACT_1"/>
    <property type="match status" value="1"/>
</dbReference>
<dbReference type="InterPro" id="IPR002078">
    <property type="entry name" value="Sigma_54_int"/>
</dbReference>
<gene>
    <name evidence="8" type="primary">acoR_3</name>
    <name evidence="8" type="ORF">CLHOM_29720</name>
</gene>
<keyword evidence="3" id="KW-0805">Transcription regulation</keyword>
<dbReference type="Gene3D" id="3.30.450.40">
    <property type="match status" value="1"/>
</dbReference>
<dbReference type="PATRIC" id="fig|1121318.3.peg.2984"/>
<evidence type="ECO:0000259" key="7">
    <source>
        <dbReference type="PROSITE" id="PS50112"/>
    </source>
</evidence>
<dbReference type="PANTHER" id="PTHR32071:SF57">
    <property type="entry name" value="C4-DICARBOXYLATE TRANSPORT TRANSCRIPTIONAL REGULATORY PROTEIN DCTD"/>
    <property type="match status" value="1"/>
</dbReference>
<organism evidence="8 9">
    <name type="scientific">Clostridium homopropionicum DSM 5847</name>
    <dbReference type="NCBI Taxonomy" id="1121318"/>
    <lineage>
        <taxon>Bacteria</taxon>
        <taxon>Bacillati</taxon>
        <taxon>Bacillota</taxon>
        <taxon>Clostridia</taxon>
        <taxon>Eubacteriales</taxon>
        <taxon>Clostridiaceae</taxon>
        <taxon>Clostridium</taxon>
    </lineage>
</organism>
<evidence type="ECO:0000256" key="5">
    <source>
        <dbReference type="ARBA" id="ARBA00023163"/>
    </source>
</evidence>
<dbReference type="PANTHER" id="PTHR32071">
    <property type="entry name" value="TRANSCRIPTIONAL REGULATORY PROTEIN"/>
    <property type="match status" value="1"/>
</dbReference>
<feature type="domain" description="PAS" evidence="7">
    <location>
        <begin position="191"/>
        <end position="233"/>
    </location>
</feature>
<accession>A0A0L6Z7C1</accession>
<dbReference type="Gene3D" id="3.40.50.300">
    <property type="entry name" value="P-loop containing nucleotide triphosphate hydrolases"/>
    <property type="match status" value="1"/>
</dbReference>
<dbReference type="NCBIfam" id="TIGR00229">
    <property type="entry name" value="sensory_box"/>
    <property type="match status" value="1"/>
</dbReference>
<protein>
    <submittedName>
        <fullName evidence="8">Acetoin dehydrogenase operon transcriptional activator AcoR</fullName>
    </submittedName>
</protein>
<dbReference type="Gene3D" id="1.10.10.60">
    <property type="entry name" value="Homeodomain-like"/>
    <property type="match status" value="1"/>
</dbReference>
<dbReference type="SUPFAM" id="SSF52540">
    <property type="entry name" value="P-loop containing nucleoside triphosphate hydrolases"/>
    <property type="match status" value="1"/>
</dbReference>
<keyword evidence="1" id="KW-0547">Nucleotide-binding</keyword>
<dbReference type="PRINTS" id="PR01590">
    <property type="entry name" value="HTHFIS"/>
</dbReference>
<dbReference type="InterPro" id="IPR000014">
    <property type="entry name" value="PAS"/>
</dbReference>
<dbReference type="Proteomes" id="UP000037043">
    <property type="component" value="Unassembled WGS sequence"/>
</dbReference>
<name>A0A0L6Z7C1_9CLOT</name>
<dbReference type="InterPro" id="IPR002197">
    <property type="entry name" value="HTH_Fis"/>
</dbReference>
<evidence type="ECO:0000256" key="3">
    <source>
        <dbReference type="ARBA" id="ARBA00023015"/>
    </source>
</evidence>
<dbReference type="InterPro" id="IPR029016">
    <property type="entry name" value="GAF-like_dom_sf"/>
</dbReference>
<dbReference type="Pfam" id="PF00158">
    <property type="entry name" value="Sigma54_activat"/>
    <property type="match status" value="1"/>
</dbReference>
<dbReference type="CDD" id="cd00009">
    <property type="entry name" value="AAA"/>
    <property type="match status" value="1"/>
</dbReference>
<dbReference type="InterPro" id="IPR025662">
    <property type="entry name" value="Sigma_54_int_dom_ATP-bd_1"/>
</dbReference>
<dbReference type="SUPFAM" id="SSF46689">
    <property type="entry name" value="Homeodomain-like"/>
    <property type="match status" value="1"/>
</dbReference>
<keyword evidence="5" id="KW-0804">Transcription</keyword>
<dbReference type="InterPro" id="IPR003593">
    <property type="entry name" value="AAA+_ATPase"/>
</dbReference>